<dbReference type="PANTHER" id="PTHR14614:SF157">
    <property type="entry name" value="METHYLTRANSFERASE TYPE 12 DOMAIN-CONTAINING PROTEIN"/>
    <property type="match status" value="1"/>
</dbReference>
<keyword evidence="2" id="KW-1185">Reference proteome</keyword>
<evidence type="ECO:0000313" key="1">
    <source>
        <dbReference type="EMBL" id="CAK9058543.1"/>
    </source>
</evidence>
<dbReference type="InterPro" id="IPR029063">
    <property type="entry name" value="SAM-dependent_MTases_sf"/>
</dbReference>
<dbReference type="EMBL" id="CAXAMN010021362">
    <property type="protein sequence ID" value="CAK9058543.1"/>
    <property type="molecule type" value="Genomic_DNA"/>
</dbReference>
<protein>
    <submittedName>
        <fullName evidence="1">Uncharacterized protein</fullName>
    </submittedName>
</protein>
<sequence length="473" mass="50174">MAPWIRGALLSLAPPELLGVTSGRSHLLVPVSQDLSIDLLEAGLSEQERFVDAALDAPVDLPVAAAASDPYGVVLWPAAQVVAAVLVALLLKDSSRRHVLELGSGTGLCALSAAGLQPTVPPGGTVAVLATDYREEPLELLRQAVPLNEQRLGQPLEIATRCLDFTCEPLPHTDVLVAAGLLYLRSTSEALAAGCLSALQHGAHVLVGDTQRPGRPFFLRALAHALGKAVHFETVEGWSLALPRKTEPRPGRCRSFEGFLERKGNTVAVPVALLGTAGPPPLGEEESEGGAAAAALLAPVVRPQAVHAVASAGEIPWGEPKRAKTSLALLADEFTRAFQRTQWGVNGRVEPKFFDDNFVFRDPDVTTNGIQAYSKGTGAVLSNCQADAIDVQLFEPDRFAIRWRIAGTANVPFPGLRIKPYIVTSTFTVNSQGLVDSETDSFSIPTWDLLLSAVAPWLPGLAPPEPPVQSPYA</sequence>
<accession>A0ABP0N426</accession>
<organism evidence="1 2">
    <name type="scientific">Durusdinium trenchii</name>
    <dbReference type="NCBI Taxonomy" id="1381693"/>
    <lineage>
        <taxon>Eukaryota</taxon>
        <taxon>Sar</taxon>
        <taxon>Alveolata</taxon>
        <taxon>Dinophyceae</taxon>
        <taxon>Suessiales</taxon>
        <taxon>Symbiodiniaceae</taxon>
        <taxon>Durusdinium</taxon>
    </lineage>
</organism>
<dbReference type="Gene3D" id="3.40.50.150">
    <property type="entry name" value="Vaccinia Virus protein VP39"/>
    <property type="match status" value="1"/>
</dbReference>
<reference evidence="1 2" key="1">
    <citation type="submission" date="2024-02" db="EMBL/GenBank/DDBJ databases">
        <authorList>
            <person name="Chen Y."/>
            <person name="Shah S."/>
            <person name="Dougan E. K."/>
            <person name="Thang M."/>
            <person name="Chan C."/>
        </authorList>
    </citation>
    <scope>NUCLEOTIDE SEQUENCE [LARGE SCALE GENOMIC DNA]</scope>
</reference>
<dbReference type="PANTHER" id="PTHR14614">
    <property type="entry name" value="HEPATOCELLULAR CARCINOMA-ASSOCIATED ANTIGEN"/>
    <property type="match status" value="1"/>
</dbReference>
<name>A0ABP0N426_9DINO</name>
<comment type="caution">
    <text evidence="1">The sequence shown here is derived from an EMBL/GenBank/DDBJ whole genome shotgun (WGS) entry which is preliminary data.</text>
</comment>
<dbReference type="SUPFAM" id="SSF54427">
    <property type="entry name" value="NTF2-like"/>
    <property type="match status" value="1"/>
</dbReference>
<dbReference type="Pfam" id="PF10294">
    <property type="entry name" value="Methyltransf_16"/>
    <property type="match status" value="1"/>
</dbReference>
<dbReference type="Proteomes" id="UP001642484">
    <property type="component" value="Unassembled WGS sequence"/>
</dbReference>
<gene>
    <name evidence="1" type="ORF">CCMP2556_LOCUS28865</name>
</gene>
<proteinExistence type="predicted"/>
<dbReference type="InterPro" id="IPR032710">
    <property type="entry name" value="NTF2-like_dom_sf"/>
</dbReference>
<evidence type="ECO:0000313" key="2">
    <source>
        <dbReference type="Proteomes" id="UP001642484"/>
    </source>
</evidence>
<dbReference type="SUPFAM" id="SSF53335">
    <property type="entry name" value="S-adenosyl-L-methionine-dependent methyltransferases"/>
    <property type="match status" value="1"/>
</dbReference>
<dbReference type="InterPro" id="IPR019410">
    <property type="entry name" value="Methyltransf_16"/>
</dbReference>